<gene>
    <name evidence="2" type="ORF">ACFQ1Z_10835</name>
</gene>
<evidence type="ECO:0000313" key="3">
    <source>
        <dbReference type="Proteomes" id="UP001597128"/>
    </source>
</evidence>
<organism evidence="2 3">
    <name type="scientific">Methylophilus luteus</name>
    <dbReference type="NCBI Taxonomy" id="640108"/>
    <lineage>
        <taxon>Bacteria</taxon>
        <taxon>Pseudomonadati</taxon>
        <taxon>Pseudomonadota</taxon>
        <taxon>Betaproteobacteria</taxon>
        <taxon>Nitrosomonadales</taxon>
        <taxon>Methylophilaceae</taxon>
        <taxon>Methylophilus</taxon>
    </lineage>
</organism>
<dbReference type="EMBL" id="JBHTKB010000002">
    <property type="protein sequence ID" value="MFD0914044.1"/>
    <property type="molecule type" value="Genomic_DNA"/>
</dbReference>
<keyword evidence="3" id="KW-1185">Reference proteome</keyword>
<proteinExistence type="predicted"/>
<dbReference type="Proteomes" id="UP001597128">
    <property type="component" value="Unassembled WGS sequence"/>
</dbReference>
<sequence length="81" mass="8771">MNGNVSQSTNEGNSNCAARKQGAAAIIQPAMFAFLNHGTDWKKQESFKQLARDSRHQVPSGLIQYPPVFTLPVLVSGGRVT</sequence>
<evidence type="ECO:0000256" key="1">
    <source>
        <dbReference type="SAM" id="MobiDB-lite"/>
    </source>
</evidence>
<protein>
    <submittedName>
        <fullName evidence="2">Uncharacterized protein</fullName>
    </submittedName>
</protein>
<evidence type="ECO:0000313" key="2">
    <source>
        <dbReference type="EMBL" id="MFD0914044.1"/>
    </source>
</evidence>
<dbReference type="RefSeq" id="WP_379057575.1">
    <property type="nucleotide sequence ID" value="NZ_JBHTKB010000002.1"/>
</dbReference>
<feature type="compositionally biased region" description="Polar residues" evidence="1">
    <location>
        <begin position="1"/>
        <end position="16"/>
    </location>
</feature>
<reference evidence="3" key="1">
    <citation type="journal article" date="2019" name="Int. J. Syst. Evol. Microbiol.">
        <title>The Global Catalogue of Microorganisms (GCM) 10K type strain sequencing project: providing services to taxonomists for standard genome sequencing and annotation.</title>
        <authorList>
            <consortium name="The Broad Institute Genomics Platform"/>
            <consortium name="The Broad Institute Genome Sequencing Center for Infectious Disease"/>
            <person name="Wu L."/>
            <person name="Ma J."/>
        </authorList>
    </citation>
    <scope>NUCLEOTIDE SEQUENCE [LARGE SCALE GENOMIC DNA]</scope>
    <source>
        <strain evidence="3">CCUG 58412</strain>
    </source>
</reference>
<comment type="caution">
    <text evidence="2">The sequence shown here is derived from an EMBL/GenBank/DDBJ whole genome shotgun (WGS) entry which is preliminary data.</text>
</comment>
<name>A0ABW3F856_9PROT</name>
<accession>A0ABW3F856</accession>
<feature type="region of interest" description="Disordered" evidence="1">
    <location>
        <begin position="1"/>
        <end position="20"/>
    </location>
</feature>